<dbReference type="AlphaFoldDB" id="A0A0C3AKG6"/>
<reference evidence="2" key="2">
    <citation type="submission" date="2015-01" db="EMBL/GenBank/DDBJ databases">
        <title>Evolutionary Origins and Diversification of the Mycorrhizal Mutualists.</title>
        <authorList>
            <consortium name="DOE Joint Genome Institute"/>
            <consortium name="Mycorrhizal Genomics Consortium"/>
            <person name="Kohler A."/>
            <person name="Kuo A."/>
            <person name="Nagy L.G."/>
            <person name="Floudas D."/>
            <person name="Copeland A."/>
            <person name="Barry K.W."/>
            <person name="Cichocki N."/>
            <person name="Veneault-Fourrey C."/>
            <person name="LaButti K."/>
            <person name="Lindquist E.A."/>
            <person name="Lipzen A."/>
            <person name="Lundell T."/>
            <person name="Morin E."/>
            <person name="Murat C."/>
            <person name="Riley R."/>
            <person name="Ohm R."/>
            <person name="Sun H."/>
            <person name="Tunlid A."/>
            <person name="Henrissat B."/>
            <person name="Grigoriev I.V."/>
            <person name="Hibbett D.S."/>
            <person name="Martin F."/>
        </authorList>
    </citation>
    <scope>NUCLEOTIDE SEQUENCE [LARGE SCALE GENOMIC DNA]</scope>
    <source>
        <strain evidence="2">Foug A</strain>
    </source>
</reference>
<organism evidence="1 2">
    <name type="scientific">Scleroderma citrinum Foug A</name>
    <dbReference type="NCBI Taxonomy" id="1036808"/>
    <lineage>
        <taxon>Eukaryota</taxon>
        <taxon>Fungi</taxon>
        <taxon>Dikarya</taxon>
        <taxon>Basidiomycota</taxon>
        <taxon>Agaricomycotina</taxon>
        <taxon>Agaricomycetes</taxon>
        <taxon>Agaricomycetidae</taxon>
        <taxon>Boletales</taxon>
        <taxon>Sclerodermatineae</taxon>
        <taxon>Sclerodermataceae</taxon>
        <taxon>Scleroderma</taxon>
    </lineage>
</organism>
<proteinExistence type="predicted"/>
<dbReference type="InParanoid" id="A0A0C3AKG6"/>
<protein>
    <submittedName>
        <fullName evidence="1">Uncharacterized protein</fullName>
    </submittedName>
</protein>
<evidence type="ECO:0000313" key="2">
    <source>
        <dbReference type="Proteomes" id="UP000053989"/>
    </source>
</evidence>
<dbReference type="Proteomes" id="UP000053989">
    <property type="component" value="Unassembled WGS sequence"/>
</dbReference>
<dbReference type="OrthoDB" id="3046524at2759"/>
<sequence length="221" mass="24639">MPRTEADQKVELREELQPMSLAVGEDLGGGKVFQVLVIGDHIHWSCRALEVVMPVAEGLKDRKEFLVMSVIIQLWRGHGVGVECNRSEFTIGACDGEDASNSIVRGISFNSERSIRDPMSKDRSRGKGLLQGIESGVTLIREWNNNVGIIMDEMTVEVGKSEEGLDVLHFTRFWPVLDSLDFLQRHGEAIGGQVVAQVFHGSRVELTLLRFHKETIALESE</sequence>
<evidence type="ECO:0000313" key="1">
    <source>
        <dbReference type="EMBL" id="KIM65442.1"/>
    </source>
</evidence>
<dbReference type="EMBL" id="KN822022">
    <property type="protein sequence ID" value="KIM65442.1"/>
    <property type="molecule type" value="Genomic_DNA"/>
</dbReference>
<accession>A0A0C3AKG6</accession>
<name>A0A0C3AKG6_9AGAM</name>
<keyword evidence="2" id="KW-1185">Reference proteome</keyword>
<reference evidence="1 2" key="1">
    <citation type="submission" date="2014-04" db="EMBL/GenBank/DDBJ databases">
        <authorList>
            <consortium name="DOE Joint Genome Institute"/>
            <person name="Kuo A."/>
            <person name="Kohler A."/>
            <person name="Nagy L.G."/>
            <person name="Floudas D."/>
            <person name="Copeland A."/>
            <person name="Barry K.W."/>
            <person name="Cichocki N."/>
            <person name="Veneault-Fourrey C."/>
            <person name="LaButti K."/>
            <person name="Lindquist E.A."/>
            <person name="Lipzen A."/>
            <person name="Lundell T."/>
            <person name="Morin E."/>
            <person name="Murat C."/>
            <person name="Sun H."/>
            <person name="Tunlid A."/>
            <person name="Henrissat B."/>
            <person name="Grigoriev I.V."/>
            <person name="Hibbett D.S."/>
            <person name="Martin F."/>
            <person name="Nordberg H.P."/>
            <person name="Cantor M.N."/>
            <person name="Hua S.X."/>
        </authorList>
    </citation>
    <scope>NUCLEOTIDE SEQUENCE [LARGE SCALE GENOMIC DNA]</scope>
    <source>
        <strain evidence="1 2">Foug A</strain>
    </source>
</reference>
<gene>
    <name evidence="1" type="ORF">SCLCIDRAFT_112672</name>
</gene>
<dbReference type="HOGENOM" id="CLU_090544_0_0_1"/>